<evidence type="ECO:0000256" key="1">
    <source>
        <dbReference type="SAM" id="MobiDB-lite"/>
    </source>
</evidence>
<proteinExistence type="predicted"/>
<reference evidence="3 4" key="1">
    <citation type="submission" date="2019-08" db="EMBL/GenBank/DDBJ databases">
        <title>Whole genome of Aphis craccivora.</title>
        <authorList>
            <person name="Voronova N.V."/>
            <person name="Shulinski R.S."/>
            <person name="Bandarenka Y.V."/>
            <person name="Zhorov D.G."/>
            <person name="Warner D."/>
        </authorList>
    </citation>
    <scope>NUCLEOTIDE SEQUENCE [LARGE SCALE GENOMIC DNA]</scope>
    <source>
        <strain evidence="3">180601</strain>
        <tissue evidence="3">Whole Body</tissue>
    </source>
</reference>
<sequence length="579" mass="66974">MSRLVKESEINDIIFEDLPSDDDSISSVDNSDDDETYFPKLSVPTCPQFVVVESSSSSDNEEEDVEIFNIEENRSYILPSPKKTRSGRRINQNVITNNKYVTNNHRTLFPPIQQNIEIRENEELAVPLPDENVIPENGTFQQTEFTEPIWSKKNNINIEIVPFDCSQGPTNILDTITEITPLSVFKLLITDEIINYITFQTNLYANQIYLKNGKPYSETNANEINDFIGLNLLMGIKKQCSYRDYWSSAPDLHDDYVSNIMPVNRFSWLLSHLHLNDNSVIPKKGDANYDKLYKVRPFLNLILKNSQAVYNPNRIVAIDESMIKFKGRHSSKQYMPKKPIKRGYKVWALADKYGYLWNFDVYTGKSGDTIEKNLGARVVKNLSAPLKNKNYFLYFDNYFTSYPLMSYLKSNGIYACGTVNMTRKHLPQLKDDKSLKQGEYDWNTDQFSISIIKWKDKRSVSLLSNFHNPTDTDIVPRRAKDGTLTMIPCPKVLKDYNENMNCVDKLDQNKKELLNKTIVCKRQSKSTKKSPAEIKKHKPFVPDSLRLEKSAHQPKISTRRRCAKCSTREKEVRTEWTCT</sequence>
<evidence type="ECO:0000313" key="3">
    <source>
        <dbReference type="EMBL" id="KAF0707953.1"/>
    </source>
</evidence>
<evidence type="ECO:0000313" key="4">
    <source>
        <dbReference type="Proteomes" id="UP000478052"/>
    </source>
</evidence>
<feature type="non-terminal residue" evidence="3">
    <location>
        <position position="579"/>
    </location>
</feature>
<dbReference type="Proteomes" id="UP000478052">
    <property type="component" value="Unassembled WGS sequence"/>
</dbReference>
<protein>
    <submittedName>
        <fullName evidence="3">PiggyBac transposable element-derived protein 4-like</fullName>
    </submittedName>
</protein>
<keyword evidence="4" id="KW-1185">Reference proteome</keyword>
<dbReference type="PANTHER" id="PTHR46599">
    <property type="entry name" value="PIGGYBAC TRANSPOSABLE ELEMENT-DERIVED PROTEIN 4"/>
    <property type="match status" value="1"/>
</dbReference>
<dbReference type="OrthoDB" id="6600797at2759"/>
<gene>
    <name evidence="3" type="ORF">FWK35_00037831</name>
</gene>
<dbReference type="AlphaFoldDB" id="A0A6G0VSW8"/>
<dbReference type="InterPro" id="IPR029526">
    <property type="entry name" value="PGBD"/>
</dbReference>
<name>A0A6G0VSW8_APHCR</name>
<dbReference type="EMBL" id="VUJU01012336">
    <property type="protein sequence ID" value="KAF0707953.1"/>
    <property type="molecule type" value="Genomic_DNA"/>
</dbReference>
<organism evidence="3 4">
    <name type="scientific">Aphis craccivora</name>
    <name type="common">Cowpea aphid</name>
    <dbReference type="NCBI Taxonomy" id="307492"/>
    <lineage>
        <taxon>Eukaryota</taxon>
        <taxon>Metazoa</taxon>
        <taxon>Ecdysozoa</taxon>
        <taxon>Arthropoda</taxon>
        <taxon>Hexapoda</taxon>
        <taxon>Insecta</taxon>
        <taxon>Pterygota</taxon>
        <taxon>Neoptera</taxon>
        <taxon>Paraneoptera</taxon>
        <taxon>Hemiptera</taxon>
        <taxon>Sternorrhyncha</taxon>
        <taxon>Aphidomorpha</taxon>
        <taxon>Aphidoidea</taxon>
        <taxon>Aphididae</taxon>
        <taxon>Aphidini</taxon>
        <taxon>Aphis</taxon>
        <taxon>Aphis</taxon>
    </lineage>
</organism>
<comment type="caution">
    <text evidence="3">The sequence shown here is derived from an EMBL/GenBank/DDBJ whole genome shotgun (WGS) entry which is preliminary data.</text>
</comment>
<evidence type="ECO:0000259" key="2">
    <source>
        <dbReference type="Pfam" id="PF13843"/>
    </source>
</evidence>
<accession>A0A6G0VSW8</accession>
<feature type="domain" description="PiggyBac transposable element-derived protein" evidence="2">
    <location>
        <begin position="180"/>
        <end position="512"/>
    </location>
</feature>
<dbReference type="Pfam" id="PF13843">
    <property type="entry name" value="DDE_Tnp_1_7"/>
    <property type="match status" value="1"/>
</dbReference>
<feature type="region of interest" description="Disordered" evidence="1">
    <location>
        <begin position="16"/>
        <end position="36"/>
    </location>
</feature>
<dbReference type="PANTHER" id="PTHR46599:SF3">
    <property type="entry name" value="PIGGYBAC TRANSPOSABLE ELEMENT-DERIVED PROTEIN 4"/>
    <property type="match status" value="1"/>
</dbReference>